<dbReference type="VEuPathDB" id="VectorBase:AMIN009380"/>
<dbReference type="Proteomes" id="UP000075920">
    <property type="component" value="Unassembled WGS sequence"/>
</dbReference>
<name>A0A182WG82_9DIPT</name>
<protein>
    <submittedName>
        <fullName evidence="2">Uncharacterized protein</fullName>
    </submittedName>
</protein>
<dbReference type="EnsemblMetazoa" id="AMIN009380-RA">
    <property type="protein sequence ID" value="AMIN009380-PA"/>
    <property type="gene ID" value="AMIN009380"/>
</dbReference>
<evidence type="ECO:0000256" key="1">
    <source>
        <dbReference type="SAM" id="MobiDB-lite"/>
    </source>
</evidence>
<dbReference type="STRING" id="112268.A0A182WG82"/>
<keyword evidence="3" id="KW-1185">Reference proteome</keyword>
<feature type="region of interest" description="Disordered" evidence="1">
    <location>
        <begin position="147"/>
        <end position="189"/>
    </location>
</feature>
<accession>A0A182WG82</accession>
<feature type="compositionally biased region" description="Basic and acidic residues" evidence="1">
    <location>
        <begin position="147"/>
        <end position="159"/>
    </location>
</feature>
<feature type="compositionally biased region" description="Basic and acidic residues" evidence="1">
    <location>
        <begin position="167"/>
        <end position="176"/>
    </location>
</feature>
<evidence type="ECO:0000313" key="2">
    <source>
        <dbReference type="EnsemblMetazoa" id="AMIN009380-PA"/>
    </source>
</evidence>
<organism evidence="2 3">
    <name type="scientific">Anopheles minimus</name>
    <dbReference type="NCBI Taxonomy" id="112268"/>
    <lineage>
        <taxon>Eukaryota</taxon>
        <taxon>Metazoa</taxon>
        <taxon>Ecdysozoa</taxon>
        <taxon>Arthropoda</taxon>
        <taxon>Hexapoda</taxon>
        <taxon>Insecta</taxon>
        <taxon>Pterygota</taxon>
        <taxon>Neoptera</taxon>
        <taxon>Endopterygota</taxon>
        <taxon>Diptera</taxon>
        <taxon>Nematocera</taxon>
        <taxon>Culicoidea</taxon>
        <taxon>Culicidae</taxon>
        <taxon>Anophelinae</taxon>
        <taxon>Anopheles</taxon>
    </lineage>
</organism>
<dbReference type="PANTHER" id="PTHR34769">
    <property type="entry name" value="RCG42593, ISOFORM CRA_A"/>
    <property type="match status" value="1"/>
</dbReference>
<dbReference type="PANTHER" id="PTHR34769:SF1">
    <property type="entry name" value="RNA POLYMERASE I AND III SUBUNIT D"/>
    <property type="match status" value="1"/>
</dbReference>
<sequence length="189" mass="20930">MEMYGQPQLIPGVVRKASVALPTNPATCNINKTKTRNPNHSTIPGSIRPVACNTSVIQSSTNIVPAAASTDTTARPDQLTNQAVEEILRETRLGKLRAKEYGSTAWRPCPLRKTNKRFLNRTLISMVIHNDRVRQKTTHRSRLKLTELVRKGSGDERKRASNSSKGKGRDKSKDTDTSLPVISLIEDSD</sequence>
<dbReference type="AlphaFoldDB" id="A0A182WG82"/>
<reference evidence="2" key="2">
    <citation type="submission" date="2020-05" db="UniProtKB">
        <authorList>
            <consortium name="EnsemblMetazoa"/>
        </authorList>
    </citation>
    <scope>IDENTIFICATION</scope>
    <source>
        <strain evidence="2">MINIMUS1</strain>
    </source>
</reference>
<reference evidence="3" key="1">
    <citation type="submission" date="2013-03" db="EMBL/GenBank/DDBJ databases">
        <title>The Genome Sequence of Anopheles minimus MINIMUS1.</title>
        <authorList>
            <consortium name="The Broad Institute Genomics Platform"/>
            <person name="Neafsey D.E."/>
            <person name="Walton C."/>
            <person name="Walker B."/>
            <person name="Young S.K."/>
            <person name="Zeng Q."/>
            <person name="Gargeya S."/>
            <person name="Fitzgerald M."/>
            <person name="Haas B."/>
            <person name="Abouelleil A."/>
            <person name="Allen A.W."/>
            <person name="Alvarado L."/>
            <person name="Arachchi H.M."/>
            <person name="Berlin A.M."/>
            <person name="Chapman S.B."/>
            <person name="Gainer-Dewar J."/>
            <person name="Goldberg J."/>
            <person name="Griggs A."/>
            <person name="Gujja S."/>
            <person name="Hansen M."/>
            <person name="Howarth C."/>
            <person name="Imamovic A."/>
            <person name="Ireland A."/>
            <person name="Larimer J."/>
            <person name="McCowan C."/>
            <person name="Murphy C."/>
            <person name="Pearson M."/>
            <person name="Poon T.W."/>
            <person name="Priest M."/>
            <person name="Roberts A."/>
            <person name="Saif S."/>
            <person name="Shea T."/>
            <person name="Sisk P."/>
            <person name="Sykes S."/>
            <person name="Wortman J."/>
            <person name="Nusbaum C."/>
            <person name="Birren B."/>
        </authorList>
    </citation>
    <scope>NUCLEOTIDE SEQUENCE [LARGE SCALE GENOMIC DNA]</scope>
    <source>
        <strain evidence="3">MINIMUS1</strain>
    </source>
</reference>
<evidence type="ECO:0000313" key="3">
    <source>
        <dbReference type="Proteomes" id="UP000075920"/>
    </source>
</evidence>
<dbReference type="InterPro" id="IPR038948">
    <property type="entry name" value="POLR1D-like"/>
</dbReference>
<proteinExistence type="predicted"/>